<dbReference type="InterPro" id="IPR016179">
    <property type="entry name" value="Insulin-like"/>
</dbReference>
<dbReference type="GO" id="GO:0005179">
    <property type="term" value="F:hormone activity"/>
    <property type="evidence" value="ECO:0007669"/>
    <property type="project" value="InterPro"/>
</dbReference>
<dbReference type="WBParaSite" id="nRc.2.0.1.t32542-RA">
    <property type="protein sequence ID" value="nRc.2.0.1.t32542-RA"/>
    <property type="gene ID" value="nRc.2.0.1.g32542"/>
</dbReference>
<name>A0A915K166_ROMCU</name>
<dbReference type="Pfam" id="PF00049">
    <property type="entry name" value="Insulin"/>
    <property type="match status" value="1"/>
</dbReference>
<accession>A0A915K166</accession>
<dbReference type="InterPro" id="IPR036438">
    <property type="entry name" value="Insulin-like_sf"/>
</dbReference>
<keyword evidence="2" id="KW-0732">Signal</keyword>
<dbReference type="SUPFAM" id="SSF56994">
    <property type="entry name" value="Insulin-like"/>
    <property type="match status" value="1"/>
</dbReference>
<proteinExistence type="inferred from homology"/>
<comment type="similarity">
    <text evidence="1">Belongs to the insulin family.</text>
</comment>
<reference evidence="5" key="1">
    <citation type="submission" date="2022-11" db="UniProtKB">
        <authorList>
            <consortium name="WormBaseParasite"/>
        </authorList>
    </citation>
    <scope>IDENTIFICATION</scope>
</reference>
<sequence length="86" mass="10018">MLEKIEGTSHGGRSPYDYDGEILNYYSQKQKRDTIPWINSVDQQVQDERIRVRVKRGRLQGIVEACCHKPCSHNELMTYCKDVCAE</sequence>
<dbReference type="Proteomes" id="UP000887565">
    <property type="component" value="Unplaced"/>
</dbReference>
<evidence type="ECO:0000259" key="3">
    <source>
        <dbReference type="Pfam" id="PF00049"/>
    </source>
</evidence>
<dbReference type="Gene3D" id="1.10.100.10">
    <property type="entry name" value="Insulin-like"/>
    <property type="match status" value="1"/>
</dbReference>
<evidence type="ECO:0000313" key="5">
    <source>
        <dbReference type="WBParaSite" id="nRc.2.0.1.t32542-RA"/>
    </source>
</evidence>
<dbReference type="PROSITE" id="PS00262">
    <property type="entry name" value="INSULIN"/>
    <property type="match status" value="1"/>
</dbReference>
<keyword evidence="4" id="KW-1185">Reference proteome</keyword>
<dbReference type="GO" id="GO:0005576">
    <property type="term" value="C:extracellular region"/>
    <property type="evidence" value="ECO:0007669"/>
    <property type="project" value="InterPro"/>
</dbReference>
<evidence type="ECO:0000256" key="1">
    <source>
        <dbReference type="ARBA" id="ARBA00009034"/>
    </source>
</evidence>
<evidence type="ECO:0000313" key="4">
    <source>
        <dbReference type="Proteomes" id="UP000887565"/>
    </source>
</evidence>
<evidence type="ECO:0000256" key="2">
    <source>
        <dbReference type="ARBA" id="ARBA00022729"/>
    </source>
</evidence>
<dbReference type="AlphaFoldDB" id="A0A915K166"/>
<protein>
    <submittedName>
        <fullName evidence="5">Insulin-like domain-containing protein</fullName>
    </submittedName>
</protein>
<feature type="domain" description="Insulin-like" evidence="3">
    <location>
        <begin position="24"/>
        <end position="80"/>
    </location>
</feature>
<dbReference type="InterPro" id="IPR022353">
    <property type="entry name" value="Insulin_CS"/>
</dbReference>
<organism evidence="4 5">
    <name type="scientific">Romanomermis culicivorax</name>
    <name type="common">Nematode worm</name>
    <dbReference type="NCBI Taxonomy" id="13658"/>
    <lineage>
        <taxon>Eukaryota</taxon>
        <taxon>Metazoa</taxon>
        <taxon>Ecdysozoa</taxon>
        <taxon>Nematoda</taxon>
        <taxon>Enoplea</taxon>
        <taxon>Dorylaimia</taxon>
        <taxon>Mermithida</taxon>
        <taxon>Mermithoidea</taxon>
        <taxon>Mermithidae</taxon>
        <taxon>Romanomermis</taxon>
    </lineage>
</organism>